<feature type="compositionally biased region" description="Polar residues" evidence="1">
    <location>
        <begin position="351"/>
        <end position="367"/>
    </location>
</feature>
<gene>
    <name evidence="2" type="ORF">DTER00134_LOCUS10312</name>
</gene>
<feature type="region of interest" description="Disordered" evidence="1">
    <location>
        <begin position="224"/>
        <end position="319"/>
    </location>
</feature>
<feature type="compositionally biased region" description="Low complexity" evidence="1">
    <location>
        <begin position="108"/>
        <end position="123"/>
    </location>
</feature>
<dbReference type="GO" id="GO:0016592">
    <property type="term" value="C:mediator complex"/>
    <property type="evidence" value="ECO:0007669"/>
    <property type="project" value="TreeGrafter"/>
</dbReference>
<name>A0A7S3QWQ9_DUNTE</name>
<dbReference type="GO" id="GO:0045944">
    <property type="term" value="P:positive regulation of transcription by RNA polymerase II"/>
    <property type="evidence" value="ECO:0007669"/>
    <property type="project" value="TreeGrafter"/>
</dbReference>
<feature type="compositionally biased region" description="Low complexity" evidence="1">
    <location>
        <begin position="309"/>
        <end position="319"/>
    </location>
</feature>
<proteinExistence type="predicted"/>
<feature type="region of interest" description="Disordered" evidence="1">
    <location>
        <begin position="518"/>
        <end position="567"/>
    </location>
</feature>
<feature type="compositionally biased region" description="Basic and acidic residues" evidence="1">
    <location>
        <begin position="263"/>
        <end position="273"/>
    </location>
</feature>
<dbReference type="InterPro" id="IPR051647">
    <property type="entry name" value="Mediator_comp_sub12"/>
</dbReference>
<feature type="compositionally biased region" description="Polar residues" evidence="1">
    <location>
        <begin position="284"/>
        <end position="296"/>
    </location>
</feature>
<feature type="compositionally biased region" description="Low complexity" evidence="1">
    <location>
        <begin position="232"/>
        <end position="246"/>
    </location>
</feature>
<reference evidence="2" key="1">
    <citation type="submission" date="2021-01" db="EMBL/GenBank/DDBJ databases">
        <authorList>
            <person name="Corre E."/>
            <person name="Pelletier E."/>
            <person name="Niang G."/>
            <person name="Scheremetjew M."/>
            <person name="Finn R."/>
            <person name="Kale V."/>
            <person name="Holt S."/>
            <person name="Cochrane G."/>
            <person name="Meng A."/>
            <person name="Brown T."/>
            <person name="Cohen L."/>
        </authorList>
    </citation>
    <scope>NUCLEOTIDE SEQUENCE</scope>
    <source>
        <strain evidence="2">CCMP1320</strain>
    </source>
</reference>
<dbReference type="EMBL" id="HBIP01017523">
    <property type="protein sequence ID" value="CAE0495239.1"/>
    <property type="molecule type" value="Transcribed_RNA"/>
</dbReference>
<evidence type="ECO:0000313" key="2">
    <source>
        <dbReference type="EMBL" id="CAE0495239.1"/>
    </source>
</evidence>
<feature type="compositionally biased region" description="Low complexity" evidence="1">
    <location>
        <begin position="542"/>
        <end position="563"/>
    </location>
</feature>
<dbReference type="PANTHER" id="PTHR46007">
    <property type="entry name" value="MEDIATOR OF RNA POLYMERASE II TRANSCRIPTION SUBUNIT 12"/>
    <property type="match status" value="1"/>
</dbReference>
<dbReference type="PANTHER" id="PTHR46007:SF8">
    <property type="entry name" value="C2H2-TYPE DOMAIN-CONTAINING PROTEIN"/>
    <property type="match status" value="1"/>
</dbReference>
<feature type="compositionally biased region" description="Low complexity" evidence="1">
    <location>
        <begin position="751"/>
        <end position="777"/>
    </location>
</feature>
<accession>A0A7S3QWQ9</accession>
<feature type="region of interest" description="Disordered" evidence="1">
    <location>
        <begin position="733"/>
        <end position="800"/>
    </location>
</feature>
<feature type="region of interest" description="Disordered" evidence="1">
    <location>
        <begin position="341"/>
        <end position="405"/>
    </location>
</feature>
<feature type="region of interest" description="Disordered" evidence="1">
    <location>
        <begin position="70"/>
        <end position="133"/>
    </location>
</feature>
<dbReference type="AlphaFoldDB" id="A0A7S3QWQ9"/>
<feature type="compositionally biased region" description="Low complexity" evidence="1">
    <location>
        <begin position="375"/>
        <end position="386"/>
    </location>
</feature>
<sequence>MEVEEATDALSALSSIATWMSTNGVPHARGPHLPISILLEARSSIAAAISVTAENSASAANSVTAASKRLHTAAASTPPVPTPTQQPPASEARASLGGLNCPPLVSESNPTSPSNRPSSPQTPAGWRQAAAGVQETNQQKCLTARLQQDATALHLTWLPALGLAAAALRELQAQLSTHSARSAGVHVRQLVDAYCHGALLVCDLEAAEQAGVVFEAEAGEANAEGLPVDGPLSSSSADLSADLQQQEQRQSLRGNRVPAHGAAAEHTRQRGLQDGDSADAQPGAQFTEQSYLQESDSAGAPAAAGVGTQGWRQQQGSSSRLVQGLRGQVEELTQQLGLHLLSRLPTPPGTPTLQAASHVPSTAASQQKDSRETKAAAGQQAASPAPNTAPGAALDSAKQDAMPHWPHTRASTAVAPLAGAAETAVTAGSLEHMLHILASVGYSKEADAAMQRAALKQSRVMSQPLQQQQVQQQIMREAAQTNPSNHLDQSHLHGSSSGAGFLLPRLLDRLLTCLLPLHDSQPAPHPPTPESEPRASASAPGTPAVSHAQAPAAHASSPPAQTADLGTMGEPWLSERLHSINLGRLLRSLEAMQLRLPPAWHRAAISKLSLELTCCSEPRESSSATAAASSAARHAATDTFAPMRAATVSDSPSAPSSSPRMAWASTSLANLVRAAVAADHYHRAHRGYYCEAGDAVLTPSVMREVLRALETQASVMRDPAELLSTMHTLSALKPSASPQSQHRGAQNAGVHGQQQGLQDQQQLHLGWQQQQQQQQQHSGTKKASRMSMMRASKPPCVTCP</sequence>
<protein>
    <submittedName>
        <fullName evidence="2">Uncharacterized protein</fullName>
    </submittedName>
</protein>
<organism evidence="2">
    <name type="scientific">Dunaliella tertiolecta</name>
    <name type="common">Green alga</name>
    <dbReference type="NCBI Taxonomy" id="3047"/>
    <lineage>
        <taxon>Eukaryota</taxon>
        <taxon>Viridiplantae</taxon>
        <taxon>Chlorophyta</taxon>
        <taxon>core chlorophytes</taxon>
        <taxon>Chlorophyceae</taxon>
        <taxon>CS clade</taxon>
        <taxon>Chlamydomonadales</taxon>
        <taxon>Dunaliellaceae</taxon>
        <taxon>Dunaliella</taxon>
    </lineage>
</organism>
<evidence type="ECO:0000256" key="1">
    <source>
        <dbReference type="SAM" id="MobiDB-lite"/>
    </source>
</evidence>
<dbReference type="GO" id="GO:0003713">
    <property type="term" value="F:transcription coactivator activity"/>
    <property type="evidence" value="ECO:0007669"/>
    <property type="project" value="TreeGrafter"/>
</dbReference>